<dbReference type="Gene3D" id="3.20.20.150">
    <property type="entry name" value="Divalent-metal-dependent TIM barrel enzymes"/>
    <property type="match status" value="1"/>
</dbReference>
<proteinExistence type="inferred from homology"/>
<evidence type="ECO:0000313" key="10">
    <source>
        <dbReference type="EMBL" id="GLO68149.1"/>
    </source>
</evidence>
<comment type="catalytic activity">
    <reaction evidence="1 9">
        <text>D-mannonate = 2-dehydro-3-deoxy-D-gluconate + H2O</text>
        <dbReference type="Rhea" id="RHEA:20097"/>
        <dbReference type="ChEBI" id="CHEBI:15377"/>
        <dbReference type="ChEBI" id="CHEBI:17767"/>
        <dbReference type="ChEBI" id="CHEBI:57990"/>
        <dbReference type="EC" id="4.2.1.8"/>
    </reaction>
</comment>
<dbReference type="EC" id="4.2.1.8" evidence="5 9"/>
<comment type="pathway">
    <text evidence="3 9">Carbohydrate metabolism; pentose and glucuronate interconversion.</text>
</comment>
<dbReference type="SUPFAM" id="SSF51658">
    <property type="entry name" value="Xylose isomerase-like"/>
    <property type="match status" value="1"/>
</dbReference>
<keyword evidence="11" id="KW-1185">Reference proteome</keyword>
<dbReference type="EMBL" id="BSKO01000001">
    <property type="protein sequence ID" value="GLO68149.1"/>
    <property type="molecule type" value="Genomic_DNA"/>
</dbReference>
<dbReference type="RefSeq" id="WP_215064457.1">
    <property type="nucleotide sequence ID" value="NZ_BSKO01000001.1"/>
</dbReference>
<dbReference type="Pfam" id="PF03786">
    <property type="entry name" value="UxuA"/>
    <property type="match status" value="1"/>
</dbReference>
<evidence type="ECO:0000313" key="11">
    <source>
        <dbReference type="Proteomes" id="UP001275436"/>
    </source>
</evidence>
<accession>A0ABQ5TR10</accession>
<dbReference type="PIRSF" id="PIRSF016049">
    <property type="entry name" value="Man_dehyd"/>
    <property type="match status" value="1"/>
</dbReference>
<comment type="cofactor">
    <cofactor evidence="9">
        <name>Fe(2+)</name>
        <dbReference type="ChEBI" id="CHEBI:29033"/>
    </cofactor>
    <cofactor evidence="9">
        <name>Mn(2+)</name>
        <dbReference type="ChEBI" id="CHEBI:29035"/>
    </cofactor>
</comment>
<protein>
    <recommendedName>
        <fullName evidence="5 9">Mannonate dehydratase</fullName>
        <ecNumber evidence="5 9">4.2.1.8</ecNumber>
    </recommendedName>
    <alternativeName>
        <fullName evidence="9">D-mannonate hydro-lyase</fullName>
    </alternativeName>
</protein>
<comment type="function">
    <text evidence="2 9">Catalyzes the dehydration of D-mannonate.</text>
</comment>
<dbReference type="HAMAP" id="MF_00106">
    <property type="entry name" value="UxuA"/>
    <property type="match status" value="1"/>
</dbReference>
<evidence type="ECO:0000256" key="5">
    <source>
        <dbReference type="ARBA" id="ARBA00012927"/>
    </source>
</evidence>
<sequence>MQLSFRWYGNTDPVTLKQIKQIPDMKNIVSAIYDVPVGEVWTKDKINSLKSSIEQEGLTLSVIESLPVHESIKLGEANRDSLIENYKESLRNLGDSGIKTVCYNFMPVFDWTRSNLDYELEDGSKTLMYDNDFVKDIDPVTTNLNLPGWDESYTKEEMAALIEKYRQIDEEDLWRNLEYFLNEVLPVAIEHDIDLTIHPDDPPWSIFGIPRIIKTKESYQRLISINSSKNNGICFCTGSLGCLEENDLPEIIKEFGDHIHFVHMRNIKRLDNHSFVESGHLSKYGSVNMKEVVRALKAIDYKGTIRPDHGRMIWGETGKAGYGLFDRALGATYINGLIEGVETNDSTIS</sequence>
<dbReference type="InterPro" id="IPR036237">
    <property type="entry name" value="Xyl_isomerase-like_sf"/>
</dbReference>
<evidence type="ECO:0000256" key="9">
    <source>
        <dbReference type="HAMAP-Rule" id="MF_00106"/>
    </source>
</evidence>
<reference evidence="10 11" key="1">
    <citation type="submission" date="2023-02" db="EMBL/GenBank/DDBJ databases">
        <title>Oceanobacillus kimchii IFOP_LL358 isolated form Alexandrium catenella lab strain.</title>
        <authorList>
            <person name="Gajardo G."/>
            <person name="Ueki S."/>
            <person name="Maruyama F."/>
        </authorList>
    </citation>
    <scope>NUCLEOTIDE SEQUENCE [LARGE SCALE GENOMIC DNA]</scope>
    <source>
        <strain evidence="10 11">IFOP_LL358</strain>
    </source>
</reference>
<organism evidence="10 11">
    <name type="scientific">Oceanobacillus kimchii</name>
    <dbReference type="NCBI Taxonomy" id="746691"/>
    <lineage>
        <taxon>Bacteria</taxon>
        <taxon>Bacillati</taxon>
        <taxon>Bacillota</taxon>
        <taxon>Bacilli</taxon>
        <taxon>Bacillales</taxon>
        <taxon>Bacillaceae</taxon>
        <taxon>Oceanobacillus</taxon>
    </lineage>
</organism>
<dbReference type="Proteomes" id="UP001275436">
    <property type="component" value="Unassembled WGS sequence"/>
</dbReference>
<dbReference type="PANTHER" id="PTHR30387">
    <property type="entry name" value="MANNONATE DEHYDRATASE"/>
    <property type="match status" value="1"/>
</dbReference>
<evidence type="ECO:0000256" key="4">
    <source>
        <dbReference type="ARBA" id="ARBA00007389"/>
    </source>
</evidence>
<evidence type="ECO:0000256" key="3">
    <source>
        <dbReference type="ARBA" id="ARBA00004892"/>
    </source>
</evidence>
<name>A0ABQ5TR10_9BACI</name>
<gene>
    <name evidence="10" type="primary">uxuA_2</name>
    <name evidence="9" type="synonym">uxuA</name>
    <name evidence="10" type="ORF">MACH08_39330</name>
</gene>
<dbReference type="InterPro" id="IPR004628">
    <property type="entry name" value="Man_deHydtase"/>
</dbReference>
<evidence type="ECO:0000256" key="2">
    <source>
        <dbReference type="ARBA" id="ARBA00002713"/>
    </source>
</evidence>
<keyword evidence="7 9" id="KW-0464">Manganese</keyword>
<evidence type="ECO:0000256" key="6">
    <source>
        <dbReference type="ARBA" id="ARBA00023004"/>
    </source>
</evidence>
<evidence type="ECO:0000256" key="8">
    <source>
        <dbReference type="ARBA" id="ARBA00023239"/>
    </source>
</evidence>
<evidence type="ECO:0000256" key="7">
    <source>
        <dbReference type="ARBA" id="ARBA00023211"/>
    </source>
</evidence>
<dbReference type="PANTHER" id="PTHR30387:SF2">
    <property type="entry name" value="MANNONATE DEHYDRATASE"/>
    <property type="match status" value="1"/>
</dbReference>
<dbReference type="NCBIfam" id="NF003027">
    <property type="entry name" value="PRK03906.1"/>
    <property type="match status" value="2"/>
</dbReference>
<comment type="caution">
    <text evidence="10">The sequence shown here is derived from an EMBL/GenBank/DDBJ whole genome shotgun (WGS) entry which is preliminary data.</text>
</comment>
<comment type="similarity">
    <text evidence="4 9">Belongs to the mannonate dehydratase family.</text>
</comment>
<evidence type="ECO:0000256" key="1">
    <source>
        <dbReference type="ARBA" id="ARBA00001794"/>
    </source>
</evidence>
<keyword evidence="8 9" id="KW-0456">Lyase</keyword>
<keyword evidence="6 9" id="KW-0408">Iron</keyword>
<dbReference type="NCBIfam" id="TIGR00695">
    <property type="entry name" value="uxuA"/>
    <property type="match status" value="1"/>
</dbReference>